<dbReference type="EMBL" id="JACVVK020000091">
    <property type="protein sequence ID" value="KAK7493649.1"/>
    <property type="molecule type" value="Genomic_DNA"/>
</dbReference>
<feature type="region of interest" description="Disordered" evidence="1">
    <location>
        <begin position="108"/>
        <end position="147"/>
    </location>
</feature>
<sequence length="206" mass="22445">DASLGGGVEDVTETVQHCVMDLVRETMETDVSAVRVTSLLHFALNAKTVITEQQRASLVVAVVTTPSVTRRTEVVLKDVLTVIAEICVTTSGGSPDLTHNMAGLHAVGPIVGSRKRRSRDASSPDDPNKHRTEEQRDNAWPVRNKPGTCHPESNYAYLDNYVNPDDITPYSMLQGGGRHPTNINTQGGTGNVLYQKTNIPCYKTYV</sequence>
<dbReference type="Proteomes" id="UP001519460">
    <property type="component" value="Unassembled WGS sequence"/>
</dbReference>
<evidence type="ECO:0000256" key="1">
    <source>
        <dbReference type="SAM" id="MobiDB-lite"/>
    </source>
</evidence>
<evidence type="ECO:0000313" key="3">
    <source>
        <dbReference type="Proteomes" id="UP001519460"/>
    </source>
</evidence>
<gene>
    <name evidence="2" type="ORF">BaRGS_00015161</name>
</gene>
<name>A0ABD0L2D4_9CAEN</name>
<comment type="caution">
    <text evidence="2">The sequence shown here is derived from an EMBL/GenBank/DDBJ whole genome shotgun (WGS) entry which is preliminary data.</text>
</comment>
<feature type="compositionally biased region" description="Basic and acidic residues" evidence="1">
    <location>
        <begin position="119"/>
        <end position="137"/>
    </location>
</feature>
<reference evidence="2 3" key="1">
    <citation type="journal article" date="2023" name="Sci. Data">
        <title>Genome assembly of the Korean intertidal mud-creeper Batillaria attramentaria.</title>
        <authorList>
            <person name="Patra A.K."/>
            <person name="Ho P.T."/>
            <person name="Jun S."/>
            <person name="Lee S.J."/>
            <person name="Kim Y."/>
            <person name="Won Y.J."/>
        </authorList>
    </citation>
    <scope>NUCLEOTIDE SEQUENCE [LARGE SCALE GENOMIC DNA]</scope>
    <source>
        <strain evidence="2">Wonlab-2016</strain>
    </source>
</reference>
<feature type="non-terminal residue" evidence="2">
    <location>
        <position position="1"/>
    </location>
</feature>
<organism evidence="2 3">
    <name type="scientific">Batillaria attramentaria</name>
    <dbReference type="NCBI Taxonomy" id="370345"/>
    <lineage>
        <taxon>Eukaryota</taxon>
        <taxon>Metazoa</taxon>
        <taxon>Spiralia</taxon>
        <taxon>Lophotrochozoa</taxon>
        <taxon>Mollusca</taxon>
        <taxon>Gastropoda</taxon>
        <taxon>Caenogastropoda</taxon>
        <taxon>Sorbeoconcha</taxon>
        <taxon>Cerithioidea</taxon>
        <taxon>Batillariidae</taxon>
        <taxon>Batillaria</taxon>
    </lineage>
</organism>
<accession>A0ABD0L2D4</accession>
<protein>
    <submittedName>
        <fullName evidence="2">Uncharacterized protein</fullName>
    </submittedName>
</protein>
<evidence type="ECO:0000313" key="2">
    <source>
        <dbReference type="EMBL" id="KAK7493649.1"/>
    </source>
</evidence>
<dbReference type="AlphaFoldDB" id="A0ABD0L2D4"/>
<keyword evidence="3" id="KW-1185">Reference proteome</keyword>
<proteinExistence type="predicted"/>